<evidence type="ECO:0000256" key="8">
    <source>
        <dbReference type="ARBA" id="ARBA00022840"/>
    </source>
</evidence>
<evidence type="ECO:0000256" key="4">
    <source>
        <dbReference type="ARBA" id="ARBA00022605"/>
    </source>
</evidence>
<evidence type="ECO:0000256" key="5">
    <source>
        <dbReference type="ARBA" id="ARBA00022679"/>
    </source>
</evidence>
<comment type="similarity">
    <text evidence="2 11">Belongs to the shikimate kinase family.</text>
</comment>
<dbReference type="GO" id="GO:0005829">
    <property type="term" value="C:cytosol"/>
    <property type="evidence" value="ECO:0007669"/>
    <property type="project" value="TreeGrafter"/>
</dbReference>
<comment type="subunit">
    <text evidence="11">Monomer.</text>
</comment>
<dbReference type="GO" id="GO:0004765">
    <property type="term" value="F:shikimate kinase activity"/>
    <property type="evidence" value="ECO:0007669"/>
    <property type="project" value="UniProtKB-UniRule"/>
</dbReference>
<dbReference type="Pfam" id="PF01202">
    <property type="entry name" value="SKI"/>
    <property type="match status" value="1"/>
</dbReference>
<evidence type="ECO:0000313" key="12">
    <source>
        <dbReference type="EMBL" id="KHL04268.1"/>
    </source>
</evidence>
<feature type="binding site" evidence="11">
    <location>
        <position position="50"/>
    </location>
    <ligand>
        <name>substrate</name>
    </ligand>
</feature>
<evidence type="ECO:0000313" key="13">
    <source>
        <dbReference type="Proteomes" id="UP000030982"/>
    </source>
</evidence>
<keyword evidence="11" id="KW-0479">Metal-binding</keyword>
<protein>
    <recommendedName>
        <fullName evidence="3 11">Shikimate kinase</fullName>
        <shortName evidence="11">SK</shortName>
        <ecNumber evidence="3 11">2.7.1.71</ecNumber>
    </recommendedName>
</protein>
<keyword evidence="11" id="KW-0460">Magnesium</keyword>
<evidence type="ECO:0000256" key="3">
    <source>
        <dbReference type="ARBA" id="ARBA00012154"/>
    </source>
</evidence>
<evidence type="ECO:0000256" key="10">
    <source>
        <dbReference type="ARBA" id="ARBA00048567"/>
    </source>
</evidence>
<keyword evidence="4 11" id="KW-0028">Amino-acid biosynthesis</keyword>
<dbReference type="PANTHER" id="PTHR21087:SF16">
    <property type="entry name" value="SHIKIMATE KINASE 1, CHLOROPLASTIC"/>
    <property type="match status" value="1"/>
</dbReference>
<dbReference type="PRINTS" id="PR01100">
    <property type="entry name" value="SHIKIMTKNASE"/>
</dbReference>
<gene>
    <name evidence="11" type="primary">aroK</name>
    <name evidence="12" type="ORF">LK10_06215</name>
</gene>
<dbReference type="EMBL" id="JTDL01000082">
    <property type="protein sequence ID" value="KHL04268.1"/>
    <property type="molecule type" value="Genomic_DNA"/>
</dbReference>
<accession>A0A0B2AQW4</accession>
<organism evidence="12 13">
    <name type="scientific">Sinomonas humi</name>
    <dbReference type="NCBI Taxonomy" id="1338436"/>
    <lineage>
        <taxon>Bacteria</taxon>
        <taxon>Bacillati</taxon>
        <taxon>Actinomycetota</taxon>
        <taxon>Actinomycetes</taxon>
        <taxon>Micrococcales</taxon>
        <taxon>Micrococcaceae</taxon>
        <taxon>Sinomonas</taxon>
    </lineage>
</organism>
<dbReference type="HAMAP" id="MF_00109">
    <property type="entry name" value="Shikimate_kinase"/>
    <property type="match status" value="1"/>
</dbReference>
<feature type="binding site" evidence="11">
    <location>
        <position position="75"/>
    </location>
    <ligand>
        <name>substrate</name>
    </ligand>
</feature>
<keyword evidence="9 11" id="KW-0057">Aromatic amino acid biosynthesis</keyword>
<comment type="pathway">
    <text evidence="1 11">Metabolic intermediate biosynthesis; chorismate biosynthesis; chorismate from D-erythrose 4-phosphate and phosphoenolpyruvate: step 5/7.</text>
</comment>
<dbReference type="PANTHER" id="PTHR21087">
    <property type="entry name" value="SHIKIMATE KINASE"/>
    <property type="match status" value="1"/>
</dbReference>
<dbReference type="SUPFAM" id="SSF52540">
    <property type="entry name" value="P-loop containing nucleoside triphosphate hydrolases"/>
    <property type="match status" value="1"/>
</dbReference>
<dbReference type="InterPro" id="IPR027417">
    <property type="entry name" value="P-loop_NTPase"/>
</dbReference>
<name>A0A0B2AQW4_9MICC</name>
<comment type="function">
    <text evidence="11">Catalyzes the specific phosphorylation of the 3-hydroxyl group of shikimic acid using ATP as a cosubstrate.</text>
</comment>
<comment type="catalytic activity">
    <reaction evidence="10 11">
        <text>shikimate + ATP = 3-phosphoshikimate + ADP + H(+)</text>
        <dbReference type="Rhea" id="RHEA:13121"/>
        <dbReference type="ChEBI" id="CHEBI:15378"/>
        <dbReference type="ChEBI" id="CHEBI:30616"/>
        <dbReference type="ChEBI" id="CHEBI:36208"/>
        <dbReference type="ChEBI" id="CHEBI:145989"/>
        <dbReference type="ChEBI" id="CHEBI:456216"/>
        <dbReference type="EC" id="2.7.1.71"/>
    </reaction>
</comment>
<keyword evidence="7 11" id="KW-0418">Kinase</keyword>
<proteinExistence type="inferred from homology"/>
<feature type="binding site" evidence="11">
    <location>
        <position position="130"/>
    </location>
    <ligand>
        <name>substrate</name>
    </ligand>
</feature>
<dbReference type="Proteomes" id="UP000030982">
    <property type="component" value="Unassembled WGS sequence"/>
</dbReference>
<keyword evidence="13" id="KW-1185">Reference proteome</keyword>
<dbReference type="GO" id="GO:0000287">
    <property type="term" value="F:magnesium ion binding"/>
    <property type="evidence" value="ECO:0007669"/>
    <property type="project" value="UniProtKB-UniRule"/>
</dbReference>
<feature type="binding site" evidence="11">
    <location>
        <begin position="5"/>
        <end position="10"/>
    </location>
    <ligand>
        <name>ATP</name>
        <dbReference type="ChEBI" id="CHEBI:30616"/>
    </ligand>
</feature>
<evidence type="ECO:0000256" key="6">
    <source>
        <dbReference type="ARBA" id="ARBA00022741"/>
    </source>
</evidence>
<keyword evidence="5 11" id="KW-0808">Transferase</keyword>
<dbReference type="AlphaFoldDB" id="A0A0B2AQW4"/>
<comment type="subcellular location">
    <subcellularLocation>
        <location evidence="11">Cytoplasm</location>
    </subcellularLocation>
</comment>
<dbReference type="PROSITE" id="PS01128">
    <property type="entry name" value="SHIKIMATE_KINASE"/>
    <property type="match status" value="1"/>
</dbReference>
<feature type="binding site" evidence="11">
    <location>
        <position position="112"/>
    </location>
    <ligand>
        <name>ATP</name>
        <dbReference type="ChEBI" id="CHEBI:30616"/>
    </ligand>
</feature>
<evidence type="ECO:0000256" key="11">
    <source>
        <dbReference type="HAMAP-Rule" id="MF_00109"/>
    </source>
</evidence>
<dbReference type="STRING" id="1338436.LK10_06215"/>
<reference evidence="12 13" key="1">
    <citation type="submission" date="2014-09" db="EMBL/GenBank/DDBJ databases">
        <title>Genome sequence of Sinomonas sp. MUSC 117.</title>
        <authorList>
            <person name="Lee L.-H."/>
        </authorList>
    </citation>
    <scope>NUCLEOTIDE SEQUENCE [LARGE SCALE GENOMIC DNA]</scope>
    <source>
        <strain evidence="12 13">MUSC 117</strain>
    </source>
</reference>
<dbReference type="InterPro" id="IPR031322">
    <property type="entry name" value="Shikimate/glucono_kinase"/>
</dbReference>
<dbReference type="Gene3D" id="3.40.50.300">
    <property type="entry name" value="P-loop containing nucleotide triphosphate hydrolases"/>
    <property type="match status" value="1"/>
</dbReference>
<evidence type="ECO:0000256" key="7">
    <source>
        <dbReference type="ARBA" id="ARBA00022777"/>
    </source>
</evidence>
<dbReference type="GO" id="GO:0009073">
    <property type="term" value="P:aromatic amino acid family biosynthetic process"/>
    <property type="evidence" value="ECO:0007669"/>
    <property type="project" value="UniProtKB-KW"/>
</dbReference>
<dbReference type="InterPro" id="IPR023000">
    <property type="entry name" value="Shikimate_kinase_CS"/>
</dbReference>
<dbReference type="GO" id="GO:0005524">
    <property type="term" value="F:ATP binding"/>
    <property type="evidence" value="ECO:0007669"/>
    <property type="project" value="UniProtKB-UniRule"/>
</dbReference>
<dbReference type="UniPathway" id="UPA00053">
    <property type="reaction ID" value="UER00088"/>
</dbReference>
<evidence type="ECO:0000256" key="9">
    <source>
        <dbReference type="ARBA" id="ARBA00023141"/>
    </source>
</evidence>
<dbReference type="GO" id="GO:0009423">
    <property type="term" value="P:chorismate biosynthetic process"/>
    <property type="evidence" value="ECO:0007669"/>
    <property type="project" value="UniProtKB-UniRule"/>
</dbReference>
<feature type="binding site" evidence="11">
    <location>
        <position position="9"/>
    </location>
    <ligand>
        <name>Mg(2+)</name>
        <dbReference type="ChEBI" id="CHEBI:18420"/>
    </ligand>
</feature>
<evidence type="ECO:0000256" key="2">
    <source>
        <dbReference type="ARBA" id="ARBA00006997"/>
    </source>
</evidence>
<sequence>MGPMASGKSSVGFALARILGADFADTDVRIVREHGPIPEIFASLGEDAFRDLEARAVADVLAEEHPNGIVVALGGGAVLRPETRDRIAGHHVVYLEVAWEDVAPRLVGSEDRPLLHGQAEASWRELMEQRRPVYETVATLKVHAAGGTADEVAQTVADQLIPLQKELTRERRH</sequence>
<dbReference type="InterPro" id="IPR000623">
    <property type="entry name" value="Shikimate_kinase/TSH1"/>
</dbReference>
<keyword evidence="11" id="KW-0963">Cytoplasm</keyword>
<comment type="caution">
    <text evidence="12">The sequence shown here is derived from an EMBL/GenBank/DDBJ whole genome shotgun (WGS) entry which is preliminary data.</text>
</comment>
<feature type="binding site" evidence="11">
    <location>
        <position position="27"/>
    </location>
    <ligand>
        <name>substrate</name>
    </ligand>
</feature>
<dbReference type="EC" id="2.7.1.71" evidence="3 11"/>
<keyword evidence="6 11" id="KW-0547">Nucleotide-binding</keyword>
<comment type="cofactor">
    <cofactor evidence="11">
        <name>Mg(2+)</name>
        <dbReference type="ChEBI" id="CHEBI:18420"/>
    </cofactor>
    <text evidence="11">Binds 1 Mg(2+) ion per subunit.</text>
</comment>
<comment type="caution">
    <text evidence="11">Lacks conserved residue(s) required for the propagation of feature annotation.</text>
</comment>
<keyword evidence="8 11" id="KW-0067">ATP-binding</keyword>
<dbReference type="CDD" id="cd00464">
    <property type="entry name" value="SK"/>
    <property type="match status" value="1"/>
</dbReference>
<evidence type="ECO:0000256" key="1">
    <source>
        <dbReference type="ARBA" id="ARBA00004842"/>
    </source>
</evidence>
<dbReference type="GO" id="GO:0008652">
    <property type="term" value="P:amino acid biosynthetic process"/>
    <property type="evidence" value="ECO:0007669"/>
    <property type="project" value="UniProtKB-KW"/>
</dbReference>